<dbReference type="GO" id="GO:0008094">
    <property type="term" value="F:ATP-dependent activity, acting on DNA"/>
    <property type="evidence" value="ECO:0007669"/>
    <property type="project" value="TreeGrafter"/>
</dbReference>
<keyword evidence="2" id="KW-0378">Hydrolase</keyword>
<evidence type="ECO:0000256" key="1">
    <source>
        <dbReference type="ARBA" id="ARBA00022741"/>
    </source>
</evidence>
<dbReference type="EMBL" id="CDPU01000001">
    <property type="protein sequence ID" value="CEO43999.1"/>
    <property type="molecule type" value="Genomic_DNA"/>
</dbReference>
<dbReference type="Gene3D" id="3.40.50.300">
    <property type="entry name" value="P-loop containing nucleotide triphosphate hydrolases"/>
    <property type="match status" value="1"/>
</dbReference>
<evidence type="ECO:0000259" key="5">
    <source>
        <dbReference type="PROSITE" id="PS51192"/>
    </source>
</evidence>
<dbReference type="Pfam" id="PF00176">
    <property type="entry name" value="SNF2-rel_dom"/>
    <property type="match status" value="1"/>
</dbReference>
<reference evidence="7" key="1">
    <citation type="submission" date="2015-01" db="EMBL/GenBank/DDBJ databases">
        <authorList>
            <person name="Durling Mikael"/>
        </authorList>
    </citation>
    <scope>NUCLEOTIDE SEQUENCE</scope>
</reference>
<feature type="domain" description="Helicase C-terminal" evidence="6">
    <location>
        <begin position="657"/>
        <end position="806"/>
    </location>
</feature>
<proteinExistence type="predicted"/>
<dbReference type="GO" id="GO:0005524">
    <property type="term" value="F:ATP binding"/>
    <property type="evidence" value="ECO:0007669"/>
    <property type="project" value="UniProtKB-KW"/>
</dbReference>
<protein>
    <recommendedName>
        <fullName evidence="8">Helicase C-terminal domain-containing protein</fullName>
    </recommendedName>
</protein>
<dbReference type="InterPro" id="IPR049730">
    <property type="entry name" value="SNF2/RAD54-like_C"/>
</dbReference>
<accession>A0A0B7JH88</accession>
<dbReference type="PANTHER" id="PTHR45626">
    <property type="entry name" value="TRANSCRIPTION TERMINATION FACTOR 2-RELATED"/>
    <property type="match status" value="1"/>
</dbReference>
<dbReference type="InterPro" id="IPR014001">
    <property type="entry name" value="Helicase_ATP-bd"/>
</dbReference>
<dbReference type="AlphaFoldDB" id="A0A0B7JH88"/>
<dbReference type="Pfam" id="PF00271">
    <property type="entry name" value="Helicase_C"/>
    <property type="match status" value="1"/>
</dbReference>
<keyword evidence="1" id="KW-0547">Nucleotide-binding</keyword>
<evidence type="ECO:0000256" key="4">
    <source>
        <dbReference type="SAM" id="MobiDB-lite"/>
    </source>
</evidence>
<sequence length="831" mass="93101">TSQITAASVQPYAQRRRSTLSILYFIGHPYSFFIMSHVLDDPDMQKKIEEFRHVSRMRKDFNMIQSQADTYLLPGFVIQPRKQTSILREQQRLLGCAGVVEAGANNPTDAPPRSLIDCPIQTPLSYSDICKFPKQIRVGDQMVEFYDYVTSSEFDRLLSDQLIGVTKAIRFAQSPFKGGFICDDTGLGKSLTALLTALKLQEEQRPRCGFILVVCLTGCLTQWATEIKKHFKPENRPSYIILQDATYPVQKLLEYDIVICTPQFVQKRYDEVQPYLHRQVAMQAMISTRKKIPSEALPHFRERPHMPLHSLLYNPEHLDKNIAVLILDESHRIRNPDSKTYQAIQQLRYHFALLLSATPMYDNWTDMPKQMGLLPGGGPFLDEQHMNLVLDTGTYPSKGGGSFQKKVFERFAPALAVGRPKRVLDDLPKPIIKAWPVEQLERWVELAVAFYVRKGRQYLGIGTARNQSQRQNSTAGFAMLSIASQLTSNPLILQASNPPKVDVREIHNVIAARLAKEHPDVTHLDSLSDAQWFSFKTRCSRDLEFPYKATLNAVSSDGALAINSDGDGQDGGGTNNQDPPTLTADDAAGISSFIVDEEGVGPPPPDPTEEVETQDEDPPLATPVSSHVAKASAWKQKLSLADENIVMSPRVRAVIDCVEQIYSNFPGQNAMVVASSLLFLHVISEAIKRRLPRLDILEYNGNVDANERASHLMKINNSTSGTSILVLTADAGGTGLNVTGVNHIIMAQPTWSPGLDEQIIGRSNRLGQKHQVYVYKLHCQSSEIDKLLGNINTKKGEVIKPIRNFLIREDREPFIRAPLPPKEELRSQVFM</sequence>
<dbReference type="PROSITE" id="PS51192">
    <property type="entry name" value="HELICASE_ATP_BIND_1"/>
    <property type="match status" value="1"/>
</dbReference>
<feature type="domain" description="Helicase ATP-binding" evidence="5">
    <location>
        <begin position="170"/>
        <end position="377"/>
    </location>
</feature>
<dbReference type="PROSITE" id="PS51194">
    <property type="entry name" value="HELICASE_CTER"/>
    <property type="match status" value="1"/>
</dbReference>
<feature type="compositionally biased region" description="Acidic residues" evidence="4">
    <location>
        <begin position="607"/>
        <end position="618"/>
    </location>
</feature>
<feature type="region of interest" description="Disordered" evidence="4">
    <location>
        <begin position="561"/>
        <end position="626"/>
    </location>
</feature>
<organism evidence="7">
    <name type="scientific">Bionectria ochroleuca</name>
    <name type="common">Gliocladium roseum</name>
    <dbReference type="NCBI Taxonomy" id="29856"/>
    <lineage>
        <taxon>Eukaryota</taxon>
        <taxon>Fungi</taxon>
        <taxon>Dikarya</taxon>
        <taxon>Ascomycota</taxon>
        <taxon>Pezizomycotina</taxon>
        <taxon>Sordariomycetes</taxon>
        <taxon>Hypocreomycetidae</taxon>
        <taxon>Hypocreales</taxon>
        <taxon>Bionectriaceae</taxon>
        <taxon>Clonostachys</taxon>
    </lineage>
</organism>
<keyword evidence="3" id="KW-0067">ATP-binding</keyword>
<gene>
    <name evidence="7" type="ORF">BN869_000000054_1</name>
</gene>
<evidence type="ECO:0000256" key="3">
    <source>
        <dbReference type="ARBA" id="ARBA00022840"/>
    </source>
</evidence>
<dbReference type="InterPro" id="IPR027417">
    <property type="entry name" value="P-loop_NTPase"/>
</dbReference>
<dbReference type="GO" id="GO:0005634">
    <property type="term" value="C:nucleus"/>
    <property type="evidence" value="ECO:0007669"/>
    <property type="project" value="TreeGrafter"/>
</dbReference>
<dbReference type="GO" id="GO:0006281">
    <property type="term" value="P:DNA repair"/>
    <property type="evidence" value="ECO:0007669"/>
    <property type="project" value="TreeGrafter"/>
</dbReference>
<evidence type="ECO:0000259" key="6">
    <source>
        <dbReference type="PROSITE" id="PS51194"/>
    </source>
</evidence>
<dbReference type="Gene3D" id="3.40.50.10810">
    <property type="entry name" value="Tandem AAA-ATPase domain"/>
    <property type="match status" value="2"/>
</dbReference>
<dbReference type="PANTHER" id="PTHR45626:SF11">
    <property type="entry name" value="FAMILY HELICASE, PUTATIVE (AFU_ORTHOLOGUE AFUA_5G06590)-RELATED"/>
    <property type="match status" value="1"/>
</dbReference>
<dbReference type="InterPro" id="IPR000330">
    <property type="entry name" value="SNF2_N"/>
</dbReference>
<dbReference type="CDD" id="cd18793">
    <property type="entry name" value="SF2_C_SNF"/>
    <property type="match status" value="1"/>
</dbReference>
<evidence type="ECO:0000256" key="2">
    <source>
        <dbReference type="ARBA" id="ARBA00022801"/>
    </source>
</evidence>
<dbReference type="SMART" id="SM00490">
    <property type="entry name" value="HELICc"/>
    <property type="match status" value="1"/>
</dbReference>
<dbReference type="SUPFAM" id="SSF52540">
    <property type="entry name" value="P-loop containing nucleoside triphosphate hydrolases"/>
    <property type="match status" value="2"/>
</dbReference>
<dbReference type="GO" id="GO:0016787">
    <property type="term" value="F:hydrolase activity"/>
    <property type="evidence" value="ECO:0007669"/>
    <property type="project" value="UniProtKB-KW"/>
</dbReference>
<name>A0A0B7JH88_BIOOC</name>
<evidence type="ECO:0008006" key="8">
    <source>
        <dbReference type="Google" id="ProtNLM"/>
    </source>
</evidence>
<evidence type="ECO:0000313" key="7">
    <source>
        <dbReference type="EMBL" id="CEO43999.1"/>
    </source>
</evidence>
<dbReference type="SMART" id="SM00487">
    <property type="entry name" value="DEXDc"/>
    <property type="match status" value="1"/>
</dbReference>
<dbReference type="InterPro" id="IPR038718">
    <property type="entry name" value="SNF2-like_sf"/>
</dbReference>
<dbReference type="InterPro" id="IPR050628">
    <property type="entry name" value="SNF2_RAD54_helicase_TF"/>
</dbReference>
<dbReference type="InterPro" id="IPR001650">
    <property type="entry name" value="Helicase_C-like"/>
</dbReference>
<feature type="non-terminal residue" evidence="7">
    <location>
        <position position="1"/>
    </location>
</feature>